<dbReference type="HAMAP" id="MF_00014">
    <property type="entry name" value="Ribosome_mat_RimM"/>
    <property type="match status" value="1"/>
</dbReference>
<dbReference type="PANTHER" id="PTHR33692:SF1">
    <property type="entry name" value="RIBOSOME MATURATION FACTOR RIMM"/>
    <property type="match status" value="1"/>
</dbReference>
<feature type="domain" description="Ribosome maturation factor RimM PRC barrel" evidence="7">
    <location>
        <begin position="101"/>
        <end position="160"/>
    </location>
</feature>
<evidence type="ECO:0000256" key="5">
    <source>
        <dbReference type="HAMAP-Rule" id="MF_00014"/>
    </source>
</evidence>
<dbReference type="InterPro" id="IPR036976">
    <property type="entry name" value="RimM_N_sf"/>
</dbReference>
<organism evidence="8">
    <name type="scientific">Dictyoglomus thermophilum</name>
    <dbReference type="NCBI Taxonomy" id="14"/>
    <lineage>
        <taxon>Bacteria</taxon>
        <taxon>Pseudomonadati</taxon>
        <taxon>Dictyoglomota</taxon>
        <taxon>Dictyoglomia</taxon>
        <taxon>Dictyoglomales</taxon>
        <taxon>Dictyoglomaceae</taxon>
        <taxon>Dictyoglomus</taxon>
    </lineage>
</organism>
<dbReference type="InterPro" id="IPR002676">
    <property type="entry name" value="RimM_N"/>
</dbReference>
<comment type="similarity">
    <text evidence="5">Belongs to the RimM family.</text>
</comment>
<dbReference type="SUPFAM" id="SSF50346">
    <property type="entry name" value="PRC-barrel domain"/>
    <property type="match status" value="1"/>
</dbReference>
<dbReference type="GO" id="GO:0042274">
    <property type="term" value="P:ribosomal small subunit biogenesis"/>
    <property type="evidence" value="ECO:0007669"/>
    <property type="project" value="UniProtKB-UniRule"/>
</dbReference>
<evidence type="ECO:0000259" key="7">
    <source>
        <dbReference type="Pfam" id="PF24986"/>
    </source>
</evidence>
<keyword evidence="1 5" id="KW-0963">Cytoplasm</keyword>
<evidence type="ECO:0000256" key="4">
    <source>
        <dbReference type="ARBA" id="ARBA00023186"/>
    </source>
</evidence>
<dbReference type="Pfam" id="PF24986">
    <property type="entry name" value="PRC_RimM"/>
    <property type="match status" value="1"/>
</dbReference>
<protein>
    <recommendedName>
        <fullName evidence="5">Ribosome maturation factor RimM</fullName>
    </recommendedName>
</protein>
<comment type="subunit">
    <text evidence="5">Binds ribosomal protein uS19.</text>
</comment>
<dbReference type="SUPFAM" id="SSF50447">
    <property type="entry name" value="Translation proteins"/>
    <property type="match status" value="1"/>
</dbReference>
<dbReference type="InterPro" id="IPR011961">
    <property type="entry name" value="RimM"/>
</dbReference>
<evidence type="ECO:0000256" key="3">
    <source>
        <dbReference type="ARBA" id="ARBA00022552"/>
    </source>
</evidence>
<dbReference type="Gene3D" id="2.30.30.240">
    <property type="entry name" value="PRC-barrel domain"/>
    <property type="match status" value="1"/>
</dbReference>
<dbReference type="GO" id="GO:0005840">
    <property type="term" value="C:ribosome"/>
    <property type="evidence" value="ECO:0007669"/>
    <property type="project" value="InterPro"/>
</dbReference>
<gene>
    <name evidence="5 8" type="primary">rimM</name>
    <name evidence="8" type="ORF">ENW00_04515</name>
</gene>
<dbReference type="NCBIfam" id="TIGR02273">
    <property type="entry name" value="16S_RimM"/>
    <property type="match status" value="1"/>
</dbReference>
<accession>A0A7C3MKR9</accession>
<comment type="caution">
    <text evidence="8">The sequence shown here is derived from an EMBL/GenBank/DDBJ whole genome shotgun (WGS) entry which is preliminary data.</text>
</comment>
<comment type="function">
    <text evidence="5">An accessory protein needed during the final step in the assembly of 30S ribosomal subunit, possibly for assembly of the head region. Essential for efficient processing of 16S rRNA. May be needed both before and after RbfA during the maturation of 16S rRNA. It has affinity for free ribosomal 30S subunits but not for 70S ribosomes.</text>
</comment>
<keyword evidence="3 5" id="KW-0698">rRNA processing</keyword>
<reference evidence="8" key="1">
    <citation type="journal article" date="2020" name="mSystems">
        <title>Genome- and Community-Level Interaction Insights into Carbon Utilization and Element Cycling Functions of Hydrothermarchaeota in Hydrothermal Sediment.</title>
        <authorList>
            <person name="Zhou Z."/>
            <person name="Liu Y."/>
            <person name="Xu W."/>
            <person name="Pan J."/>
            <person name="Luo Z.H."/>
            <person name="Li M."/>
        </authorList>
    </citation>
    <scope>NUCLEOTIDE SEQUENCE [LARGE SCALE GENOMIC DNA]</scope>
    <source>
        <strain evidence="8">SpSt-81</strain>
    </source>
</reference>
<comment type="subcellular location">
    <subcellularLocation>
        <location evidence="5">Cytoplasm</location>
    </subcellularLocation>
</comment>
<sequence>MVRIAKIGEPFGIKGGLKIWPFYDYLLDLKKGQRIYLSWGDTLIVKKELSLEYIRKHNKGFVVYFTEITNRTDAEKLKGNWLLLEEEDLPVLPEGYFYSYQIMGLPVYELEGKYLGTVREILETGSNDVFVVEGEEEICIPAIKDVVVKVDLKEGKIIIKKMQEY</sequence>
<dbReference type="GO" id="GO:0043022">
    <property type="term" value="F:ribosome binding"/>
    <property type="evidence" value="ECO:0007669"/>
    <property type="project" value="InterPro"/>
</dbReference>
<evidence type="ECO:0000256" key="1">
    <source>
        <dbReference type="ARBA" id="ARBA00022490"/>
    </source>
</evidence>
<dbReference type="InterPro" id="IPR056792">
    <property type="entry name" value="PRC_RimM"/>
</dbReference>
<dbReference type="InterPro" id="IPR011033">
    <property type="entry name" value="PRC_barrel-like_sf"/>
</dbReference>
<evidence type="ECO:0000313" key="8">
    <source>
        <dbReference type="EMBL" id="HFX13411.1"/>
    </source>
</evidence>
<dbReference type="PANTHER" id="PTHR33692">
    <property type="entry name" value="RIBOSOME MATURATION FACTOR RIMM"/>
    <property type="match status" value="1"/>
</dbReference>
<proteinExistence type="inferred from homology"/>
<keyword evidence="2 5" id="KW-0690">Ribosome biogenesis</keyword>
<feature type="domain" description="RimM N-terminal" evidence="6">
    <location>
        <begin position="4"/>
        <end position="87"/>
    </location>
</feature>
<dbReference type="GO" id="GO:0005737">
    <property type="term" value="C:cytoplasm"/>
    <property type="evidence" value="ECO:0007669"/>
    <property type="project" value="UniProtKB-SubCell"/>
</dbReference>
<dbReference type="GO" id="GO:0006364">
    <property type="term" value="P:rRNA processing"/>
    <property type="evidence" value="ECO:0007669"/>
    <property type="project" value="UniProtKB-UniRule"/>
</dbReference>
<evidence type="ECO:0000256" key="2">
    <source>
        <dbReference type="ARBA" id="ARBA00022517"/>
    </source>
</evidence>
<dbReference type="Gene3D" id="2.40.30.60">
    <property type="entry name" value="RimM"/>
    <property type="match status" value="1"/>
</dbReference>
<dbReference type="Pfam" id="PF01782">
    <property type="entry name" value="RimM"/>
    <property type="match status" value="1"/>
</dbReference>
<dbReference type="EMBL" id="DTIN01000014">
    <property type="protein sequence ID" value="HFX13411.1"/>
    <property type="molecule type" value="Genomic_DNA"/>
</dbReference>
<evidence type="ECO:0000259" key="6">
    <source>
        <dbReference type="Pfam" id="PF01782"/>
    </source>
</evidence>
<dbReference type="InterPro" id="IPR009000">
    <property type="entry name" value="Transl_B-barrel_sf"/>
</dbReference>
<dbReference type="AlphaFoldDB" id="A0A7C3MKR9"/>
<comment type="domain">
    <text evidence="5">The PRC barrel domain binds ribosomal protein uS19.</text>
</comment>
<keyword evidence="4 5" id="KW-0143">Chaperone</keyword>
<name>A0A7C3MKR9_DICTH</name>